<dbReference type="SUPFAM" id="SSF48208">
    <property type="entry name" value="Six-hairpin glycosidases"/>
    <property type="match status" value="1"/>
</dbReference>
<evidence type="ECO:0000313" key="4">
    <source>
        <dbReference type="EMBL" id="MBD1388687.1"/>
    </source>
</evidence>
<evidence type="ECO:0000313" key="5">
    <source>
        <dbReference type="Proteomes" id="UP000638014"/>
    </source>
</evidence>
<evidence type="ECO:0000259" key="3">
    <source>
        <dbReference type="Pfam" id="PF17390"/>
    </source>
</evidence>
<feature type="domain" description="Alpha-L-rhamnosidase six-hairpin glycosidase" evidence="2">
    <location>
        <begin position="334"/>
        <end position="577"/>
    </location>
</feature>
<dbReference type="PANTHER" id="PTHR34987:SF4">
    <property type="entry name" value="ALPHA-L-RHAMNOSIDASE C-TERMINAL DOMAIN-CONTAINING PROTEIN"/>
    <property type="match status" value="1"/>
</dbReference>
<protein>
    <submittedName>
        <fullName evidence="4">Alpha-L-rhamnosidase N-terminal domain-containing protein</fullName>
    </submittedName>
</protein>
<gene>
    <name evidence="4" type="ORF">IC617_04525</name>
</gene>
<comment type="caution">
    <text evidence="4">The sequence shown here is derived from an EMBL/GenBank/DDBJ whole genome shotgun (WGS) entry which is preliminary data.</text>
</comment>
<dbReference type="InterPro" id="IPR035396">
    <property type="entry name" value="Bac_rhamnosid6H"/>
</dbReference>
<sequence>MSFKSLAVEWNAEWIWLKQRFTDANSWMAFRKEVTLNDVSSDVTAYISADTKYWLWINGELVVFEGSYTGGPSPVKPSPRVDFFPIASNKYYDQVDIGRYLKKGKNTIAALTWYYGDNGQKGTHISSNKGGFIFQADVGDRQIITDSSWKVQPHPAYDKKVIKKNPYRVAAWSIKYDAQNDMNDWSKDAWYMPGFDDSDWQPAKAGKTPPKAPYYGLYPSEIPILNNYGLANCTNYPDSKFPFIADGKTIQCKLDFNKNFTPYFDIEAQAGQQIHIKSNMRLNTIETFYTTKAGRQQFESYSWLNGRIIEYTIPKGVKVHGLKYRWTGVGSTPGHFESDDPWMTRIWQMAENTLYICARDNFMDTPDRERGLWIGDVADQASYLFYSMDKPGRDLLKKAIKVTLAFSDSESGIFAGLGPGRFRELPAQSLQFIEQAIWHYYYNTGDLDTLAFAYPYVHKYLELWGMKDNGLATKRNGAWNWTDWGPQDTIDYDAIQNALYYSALVSARKMAQALDDETHMAFYDERIKSIKKAYQRHYWQDGYFSSNSAKFKDDRANAIAILFGLAEPEQYQQIVDNVLVPNHFASPHFEWMVYNAMAIAGRYDDALARMKARYGAQVDNIERSTLTEYMTGKGTENHAWNAPSTVLSQYIAGIEPTAVAWQTYQVMPNMAHMKRVQQKVPSVQGDIDFEISRSDDRMQIELTSPSGTVATVGIPKAYFKLNSVAFNGKVAWQQDKPARSTDGVEFVGEDDKYLKFTLSPGVWSIVAK</sequence>
<dbReference type="Proteomes" id="UP000638014">
    <property type="component" value="Unassembled WGS sequence"/>
</dbReference>
<dbReference type="Gene3D" id="1.50.10.10">
    <property type="match status" value="1"/>
</dbReference>
<dbReference type="Pfam" id="PF17390">
    <property type="entry name" value="Bac_rhamnosid_C"/>
    <property type="match status" value="1"/>
</dbReference>
<dbReference type="EMBL" id="JACXAF010000004">
    <property type="protein sequence ID" value="MBD1388687.1"/>
    <property type="molecule type" value="Genomic_DNA"/>
</dbReference>
<dbReference type="InterPro" id="IPR013737">
    <property type="entry name" value="Bac_rhamnosid_N"/>
</dbReference>
<reference evidence="4" key="1">
    <citation type="submission" date="2020-09" db="EMBL/GenBank/DDBJ databases">
        <title>A novel bacterium of genus Neiella, isolated from South China Sea.</title>
        <authorList>
            <person name="Huang H."/>
            <person name="Mo K."/>
            <person name="Hu Y."/>
        </authorList>
    </citation>
    <scope>NUCLEOTIDE SEQUENCE</scope>
    <source>
        <strain evidence="4">HB171785</strain>
    </source>
</reference>
<proteinExistence type="predicted"/>
<dbReference type="Pfam" id="PF17389">
    <property type="entry name" value="Bac_rhamnosid6H"/>
    <property type="match status" value="1"/>
</dbReference>
<organism evidence="4 5">
    <name type="scientific">Neiella litorisoli</name>
    <dbReference type="NCBI Taxonomy" id="2771431"/>
    <lineage>
        <taxon>Bacteria</taxon>
        <taxon>Pseudomonadati</taxon>
        <taxon>Pseudomonadota</taxon>
        <taxon>Gammaproteobacteria</taxon>
        <taxon>Alteromonadales</taxon>
        <taxon>Echinimonadaceae</taxon>
        <taxon>Neiella</taxon>
    </lineage>
</organism>
<dbReference type="AlphaFoldDB" id="A0A8J6QTC9"/>
<feature type="domain" description="Bacterial alpha-L-rhamnosidase N-terminal" evidence="1">
    <location>
        <begin position="44"/>
        <end position="209"/>
    </location>
</feature>
<dbReference type="PANTHER" id="PTHR34987">
    <property type="entry name" value="C, PUTATIVE (AFU_ORTHOLOGUE AFUA_3G02880)-RELATED"/>
    <property type="match status" value="1"/>
</dbReference>
<dbReference type="InterPro" id="IPR008928">
    <property type="entry name" value="6-hairpin_glycosidase_sf"/>
</dbReference>
<evidence type="ECO:0000259" key="1">
    <source>
        <dbReference type="Pfam" id="PF08531"/>
    </source>
</evidence>
<dbReference type="InterPro" id="IPR012341">
    <property type="entry name" value="6hp_glycosidase-like_sf"/>
</dbReference>
<dbReference type="GO" id="GO:0005975">
    <property type="term" value="P:carbohydrate metabolic process"/>
    <property type="evidence" value="ECO:0007669"/>
    <property type="project" value="InterPro"/>
</dbReference>
<evidence type="ECO:0000259" key="2">
    <source>
        <dbReference type="Pfam" id="PF17389"/>
    </source>
</evidence>
<dbReference type="Gene3D" id="2.60.420.10">
    <property type="entry name" value="Maltose phosphorylase, domain 3"/>
    <property type="match status" value="1"/>
</dbReference>
<accession>A0A8J6QTC9</accession>
<keyword evidence="5" id="KW-1185">Reference proteome</keyword>
<dbReference type="InterPro" id="IPR035398">
    <property type="entry name" value="Bac_rhamnosid_C"/>
</dbReference>
<dbReference type="Gene3D" id="2.60.120.260">
    <property type="entry name" value="Galactose-binding domain-like"/>
    <property type="match status" value="1"/>
</dbReference>
<dbReference type="Pfam" id="PF08531">
    <property type="entry name" value="Bac_rhamnosid_N"/>
    <property type="match status" value="1"/>
</dbReference>
<feature type="domain" description="Alpha-L-rhamnosidase C-terminal" evidence="3">
    <location>
        <begin position="653"/>
        <end position="716"/>
    </location>
</feature>
<name>A0A8J6QTC9_9GAMM</name>